<dbReference type="SUPFAM" id="SSF49870">
    <property type="entry name" value="Osmotin, thaumatin-like protein"/>
    <property type="match status" value="1"/>
</dbReference>
<gene>
    <name evidence="3" type="ORF">E6O75_ATG03410</name>
</gene>
<dbReference type="STRING" id="86259.A0A4Z1PNF5"/>
<feature type="signal peptide" evidence="2">
    <location>
        <begin position="1"/>
        <end position="19"/>
    </location>
</feature>
<proteinExistence type="predicted"/>
<feature type="region of interest" description="Disordered" evidence="1">
    <location>
        <begin position="170"/>
        <end position="196"/>
    </location>
</feature>
<dbReference type="InterPro" id="IPR006771">
    <property type="entry name" value="CetA-like"/>
</dbReference>
<dbReference type="OrthoDB" id="5144514at2759"/>
<keyword evidence="4" id="KW-1185">Reference proteome</keyword>
<dbReference type="AlphaFoldDB" id="A0A4Z1PNF5"/>
<evidence type="ECO:0000256" key="1">
    <source>
        <dbReference type="SAM" id="MobiDB-lite"/>
    </source>
</evidence>
<feature type="chain" id="PRO_5021472280" evidence="2">
    <location>
        <begin position="20"/>
        <end position="241"/>
    </location>
</feature>
<accession>A0A4Z1PNF5</accession>
<reference evidence="3 4" key="1">
    <citation type="submission" date="2019-04" db="EMBL/GenBank/DDBJ databases">
        <title>High contiguity whole genome sequence and gene annotation resource for two Venturia nashicola isolates.</title>
        <authorList>
            <person name="Prokchorchik M."/>
            <person name="Won K."/>
            <person name="Lee Y."/>
            <person name="Choi E.D."/>
            <person name="Segonzac C."/>
            <person name="Sohn K.H."/>
        </authorList>
    </citation>
    <scope>NUCLEOTIDE SEQUENCE [LARGE SCALE GENOMIC DNA]</scope>
    <source>
        <strain evidence="3 4">PRI2</strain>
    </source>
</reference>
<name>A0A4Z1PNF5_9PEZI</name>
<dbReference type="Proteomes" id="UP000298493">
    <property type="component" value="Unassembled WGS sequence"/>
</dbReference>
<dbReference type="PANTHER" id="PTHR36195">
    <property type="entry name" value="DOMAIN PROTEIN, PUTATIVE (AFU_ORTHOLOGUE AFUA_5G01990)-RELATED-RELATED"/>
    <property type="match status" value="1"/>
</dbReference>
<dbReference type="EMBL" id="SNSC02000006">
    <property type="protein sequence ID" value="TID23774.1"/>
    <property type="molecule type" value="Genomic_DNA"/>
</dbReference>
<sequence>MHYIATLSAFAAAATSVQALGNAYIINKCSFDTYLWPVDAERNPLTPITIKAGTTWSEGYHTPSAGGVSLKISRTTKCEPITQLEYTVQSYSGNNFVWYDGSNVDCTGTDCPFQAYGLELTTSKGSACPQRNCTAGAATCPGFYTVWNDDVNSLSCDDTADTLLTLCTGTSSSSGSYGSSVVASSSPAPTSSTFSSVSYAPTTTSAPMYTMEAVASTMLTVTQTKYHKVRAVHNHARHHIG</sequence>
<protein>
    <submittedName>
        <fullName evidence="3">Uncharacterized protein</fullName>
    </submittedName>
</protein>
<dbReference type="PANTHER" id="PTHR36195:SF4">
    <property type="entry name" value="DOMAIN PROTEIN, PUTATIVE (AFU_ORTHOLOGUE AFUA_5G01990)-RELATED"/>
    <property type="match status" value="1"/>
</dbReference>
<dbReference type="InterPro" id="IPR037176">
    <property type="entry name" value="Osmotin/thaumatin-like_sf"/>
</dbReference>
<organism evidence="3 4">
    <name type="scientific">Venturia nashicola</name>
    <dbReference type="NCBI Taxonomy" id="86259"/>
    <lineage>
        <taxon>Eukaryota</taxon>
        <taxon>Fungi</taxon>
        <taxon>Dikarya</taxon>
        <taxon>Ascomycota</taxon>
        <taxon>Pezizomycotina</taxon>
        <taxon>Dothideomycetes</taxon>
        <taxon>Pleosporomycetidae</taxon>
        <taxon>Venturiales</taxon>
        <taxon>Venturiaceae</taxon>
        <taxon>Venturia</taxon>
    </lineage>
</organism>
<evidence type="ECO:0000313" key="3">
    <source>
        <dbReference type="EMBL" id="TID23774.1"/>
    </source>
</evidence>
<comment type="caution">
    <text evidence="3">The sequence shown here is derived from an EMBL/GenBank/DDBJ whole genome shotgun (WGS) entry which is preliminary data.</text>
</comment>
<dbReference type="Pfam" id="PF04681">
    <property type="entry name" value="Bys1"/>
    <property type="match status" value="1"/>
</dbReference>
<evidence type="ECO:0000256" key="2">
    <source>
        <dbReference type="SAM" id="SignalP"/>
    </source>
</evidence>
<evidence type="ECO:0000313" key="4">
    <source>
        <dbReference type="Proteomes" id="UP000298493"/>
    </source>
</evidence>
<keyword evidence="2" id="KW-0732">Signal</keyword>